<reference evidence="3 4" key="1">
    <citation type="submission" date="2020-10" db="EMBL/GenBank/DDBJ databases">
        <title>Connecting structure to function with the recovery of over 1000 high-quality activated sludge metagenome-assembled genomes encoding full-length rRNA genes using long-read sequencing.</title>
        <authorList>
            <person name="Singleton C.M."/>
            <person name="Petriglieri F."/>
            <person name="Kristensen J.M."/>
            <person name="Kirkegaard R.H."/>
            <person name="Michaelsen T.Y."/>
            <person name="Andersen M.H."/>
            <person name="Karst S.M."/>
            <person name="Dueholm M.S."/>
            <person name="Nielsen P.H."/>
            <person name="Albertsen M."/>
        </authorList>
    </citation>
    <scope>NUCLEOTIDE SEQUENCE [LARGE SCALE GENOMIC DNA]</scope>
    <source>
        <strain evidence="3">EsbW_18-Q3-R4-48_BATAC.463</strain>
    </source>
</reference>
<organism evidence="3 4">
    <name type="scientific">Candidatus Dechloromonas phosphorivorans</name>
    <dbReference type="NCBI Taxonomy" id="2899244"/>
    <lineage>
        <taxon>Bacteria</taxon>
        <taxon>Pseudomonadati</taxon>
        <taxon>Pseudomonadota</taxon>
        <taxon>Betaproteobacteria</taxon>
        <taxon>Rhodocyclales</taxon>
        <taxon>Azonexaceae</taxon>
        <taxon>Dechloromonas</taxon>
    </lineage>
</organism>
<proteinExistence type="predicted"/>
<evidence type="ECO:0000256" key="1">
    <source>
        <dbReference type="SAM" id="Phobius"/>
    </source>
</evidence>
<comment type="caution">
    <text evidence="3">The sequence shown here is derived from an EMBL/GenBank/DDBJ whole genome shotgun (WGS) entry which is preliminary data.</text>
</comment>
<dbReference type="SMART" id="SM00091">
    <property type="entry name" value="PAS"/>
    <property type="match status" value="1"/>
</dbReference>
<keyword evidence="1" id="KW-0812">Transmembrane</keyword>
<keyword evidence="1" id="KW-1133">Transmembrane helix</keyword>
<dbReference type="Pfam" id="PF13188">
    <property type="entry name" value="PAS_8"/>
    <property type="match status" value="1"/>
</dbReference>
<name>A0A935K088_9RHOO</name>
<evidence type="ECO:0000313" key="4">
    <source>
        <dbReference type="Proteomes" id="UP000739411"/>
    </source>
</evidence>
<evidence type="ECO:0000259" key="2">
    <source>
        <dbReference type="PROSITE" id="PS50112"/>
    </source>
</evidence>
<dbReference type="EMBL" id="JADJMS010000006">
    <property type="protein sequence ID" value="MBK7414103.1"/>
    <property type="molecule type" value="Genomic_DNA"/>
</dbReference>
<feature type="domain" description="PAS" evidence="2">
    <location>
        <begin position="135"/>
        <end position="209"/>
    </location>
</feature>
<keyword evidence="1" id="KW-0472">Membrane</keyword>
<sequence>MPTRSLDEAFVMVERHKADIALANHHFGDFHAQNYKLKDTPIVFQPAKLFFASGKDRNKDLLETIDKHLRAWQGESNSLYFEIIRQWGPAKSTERIPGELWWLLAGLGAIGLIASLSTFLARQHASRQTEALRESEARLRGIFDSVSEAILIHELHTGRILQVNKRMCKMFGCTEAEALSHSIDQFASGNAPYSADDAERWLKKVITDGPQLFNWQVKRLDNGNLFPVEVSLRSTRLGRENCILAVVRKTSIHDQLA</sequence>
<dbReference type="InterPro" id="IPR035965">
    <property type="entry name" value="PAS-like_dom_sf"/>
</dbReference>
<dbReference type="PROSITE" id="PS50112">
    <property type="entry name" value="PAS"/>
    <property type="match status" value="1"/>
</dbReference>
<gene>
    <name evidence="3" type="ORF">IPJ38_02265</name>
</gene>
<feature type="transmembrane region" description="Helical" evidence="1">
    <location>
        <begin position="100"/>
        <end position="121"/>
    </location>
</feature>
<dbReference type="SUPFAM" id="SSF55785">
    <property type="entry name" value="PYP-like sensor domain (PAS domain)"/>
    <property type="match status" value="1"/>
</dbReference>
<dbReference type="NCBIfam" id="TIGR00229">
    <property type="entry name" value="sensory_box"/>
    <property type="match status" value="1"/>
</dbReference>
<accession>A0A935K088</accession>
<evidence type="ECO:0000313" key="3">
    <source>
        <dbReference type="EMBL" id="MBK7414103.1"/>
    </source>
</evidence>
<dbReference type="InterPro" id="IPR000014">
    <property type="entry name" value="PAS"/>
</dbReference>
<dbReference type="Gene3D" id="3.30.450.20">
    <property type="entry name" value="PAS domain"/>
    <property type="match status" value="1"/>
</dbReference>
<dbReference type="Proteomes" id="UP000739411">
    <property type="component" value="Unassembled WGS sequence"/>
</dbReference>
<dbReference type="CDD" id="cd00130">
    <property type="entry name" value="PAS"/>
    <property type="match status" value="1"/>
</dbReference>
<protein>
    <submittedName>
        <fullName evidence="3">PAS domain S-box protein</fullName>
    </submittedName>
</protein>
<dbReference type="AlphaFoldDB" id="A0A935K088"/>